<dbReference type="Proteomes" id="UP000515908">
    <property type="component" value="Chromosome 06"/>
</dbReference>
<dbReference type="GO" id="GO:0031080">
    <property type="term" value="C:nuclear pore outer ring"/>
    <property type="evidence" value="ECO:0007669"/>
    <property type="project" value="TreeGrafter"/>
</dbReference>
<dbReference type="Gene3D" id="2.130.10.10">
    <property type="entry name" value="YVTN repeat-like/Quinoprotein amine dehydrogenase"/>
    <property type="match status" value="1"/>
</dbReference>
<keyword evidence="8" id="KW-1185">Reference proteome</keyword>
<name>S9W3X1_9TRYP</name>
<proteinExistence type="inferred from homology"/>
<dbReference type="AlphaFoldDB" id="S9W3X1"/>
<dbReference type="GO" id="GO:0090114">
    <property type="term" value="P:COPII-coated vesicle budding"/>
    <property type="evidence" value="ECO:0007669"/>
    <property type="project" value="TreeGrafter"/>
</dbReference>
<feature type="repeat" description="WD" evidence="6">
    <location>
        <begin position="51"/>
        <end position="85"/>
    </location>
</feature>
<evidence type="ECO:0000256" key="6">
    <source>
        <dbReference type="PROSITE-ProRule" id="PRU00221"/>
    </source>
</evidence>
<dbReference type="GO" id="GO:0006606">
    <property type="term" value="P:protein import into nucleus"/>
    <property type="evidence" value="ECO:0007669"/>
    <property type="project" value="TreeGrafter"/>
</dbReference>
<reference evidence="7 8" key="1">
    <citation type="submission" date="2020-08" db="EMBL/GenBank/DDBJ databases">
        <authorList>
            <person name="Newling K."/>
            <person name="Davey J."/>
            <person name="Forrester S."/>
        </authorList>
    </citation>
    <scope>NUCLEOTIDE SEQUENCE [LARGE SCALE GENOMIC DNA]</scope>
    <source>
        <strain evidence="8">Crithidia deanei Carvalho (ATCC PRA-265)</strain>
    </source>
</reference>
<dbReference type="GO" id="GO:0005198">
    <property type="term" value="F:structural molecule activity"/>
    <property type="evidence" value="ECO:0007669"/>
    <property type="project" value="InterPro"/>
</dbReference>
<sequence>MAEEYSDLIHDTEFHYHGQLLAAANSNKTVSVYAYTEDATNAPSLRKITDLTGHEGPVWRVAWAHPRFGTVVASASYDSKVIIWKEQRNSWKPVHVINVHGGSANAVEWAPERFGCMVASTSSDGTVALTLYNNGHWQESIRVSNNANKIAHAMGATAVSFAPYRLSMNECMLFASGGCDCKVRFWTTTVTDRGVIGAVTPTYCLEYHTGWVHDVSFCPASSSLPYLLFSSCGRDKKVCIYRKSWEQIEDDMSRGTFTEWERSEFIVDEGCWKLSWAPSSEKLLVTSSSGAVFMFTEGEDFHEKWLKVCVKE</sequence>
<dbReference type="Pfam" id="PF00400">
    <property type="entry name" value="WD40"/>
    <property type="match status" value="2"/>
</dbReference>
<dbReference type="PANTHER" id="PTHR11024:SF5">
    <property type="entry name" value="TRANSPORT PROTEIN SEC13, PUTATIVE-RELATED"/>
    <property type="match status" value="1"/>
</dbReference>
<dbReference type="SUPFAM" id="SSF50978">
    <property type="entry name" value="WD40 repeat-like"/>
    <property type="match status" value="1"/>
</dbReference>
<dbReference type="InterPro" id="IPR015943">
    <property type="entry name" value="WD40/YVTN_repeat-like_dom_sf"/>
</dbReference>
<evidence type="ECO:0000256" key="5">
    <source>
        <dbReference type="ARBA" id="ARBA00022927"/>
    </source>
</evidence>
<evidence type="ECO:0000313" key="8">
    <source>
        <dbReference type="Proteomes" id="UP000515908"/>
    </source>
</evidence>
<keyword evidence="3 6" id="KW-0853">WD repeat</keyword>
<dbReference type="VEuPathDB" id="TriTrypDB:ADEAN_000391500"/>
<dbReference type="GO" id="GO:0030127">
    <property type="term" value="C:COPII vesicle coat"/>
    <property type="evidence" value="ECO:0007669"/>
    <property type="project" value="TreeGrafter"/>
</dbReference>
<evidence type="ECO:0000256" key="3">
    <source>
        <dbReference type="ARBA" id="ARBA00022574"/>
    </source>
</evidence>
<evidence type="ECO:0000256" key="1">
    <source>
        <dbReference type="ARBA" id="ARBA00010102"/>
    </source>
</evidence>
<accession>S9W3X1</accession>
<keyword evidence="4" id="KW-0677">Repeat</keyword>
<keyword evidence="5" id="KW-0653">Protein transport</keyword>
<evidence type="ECO:0000256" key="2">
    <source>
        <dbReference type="ARBA" id="ARBA00022448"/>
    </source>
</evidence>
<dbReference type="InterPro" id="IPR036322">
    <property type="entry name" value="WD40_repeat_dom_sf"/>
</dbReference>
<dbReference type="PROSITE" id="PS50294">
    <property type="entry name" value="WD_REPEATS_REGION"/>
    <property type="match status" value="1"/>
</dbReference>
<gene>
    <name evidence="7" type="ORF">ADEAN_000391500</name>
</gene>
<protein>
    <submittedName>
        <fullName evidence="7">WD domain, G-beta repeat, putative</fullName>
    </submittedName>
</protein>
<dbReference type="PROSITE" id="PS50082">
    <property type="entry name" value="WD_REPEATS_2"/>
    <property type="match status" value="1"/>
</dbReference>
<evidence type="ECO:0000313" key="7">
    <source>
        <dbReference type="EMBL" id="CAD2216453.1"/>
    </source>
</evidence>
<dbReference type="SMART" id="SM00320">
    <property type="entry name" value="WD40"/>
    <property type="match status" value="5"/>
</dbReference>
<comment type="similarity">
    <text evidence="1">Belongs to the WD repeat SEC13 family.</text>
</comment>
<dbReference type="OrthoDB" id="364224at2759"/>
<dbReference type="PANTHER" id="PTHR11024">
    <property type="entry name" value="NUCLEAR PORE COMPLEX PROTEIN SEC13 / SEH1 FAMILY MEMBER"/>
    <property type="match status" value="1"/>
</dbReference>
<evidence type="ECO:0000256" key="4">
    <source>
        <dbReference type="ARBA" id="ARBA00022737"/>
    </source>
</evidence>
<dbReference type="EMBL" id="LR877150">
    <property type="protein sequence ID" value="CAD2216453.1"/>
    <property type="molecule type" value="Genomic_DNA"/>
</dbReference>
<organism evidence="7 8">
    <name type="scientific">Angomonas deanei</name>
    <dbReference type="NCBI Taxonomy" id="59799"/>
    <lineage>
        <taxon>Eukaryota</taxon>
        <taxon>Discoba</taxon>
        <taxon>Euglenozoa</taxon>
        <taxon>Kinetoplastea</taxon>
        <taxon>Metakinetoplastina</taxon>
        <taxon>Trypanosomatida</taxon>
        <taxon>Trypanosomatidae</taxon>
        <taxon>Strigomonadinae</taxon>
        <taxon>Angomonas</taxon>
    </lineage>
</organism>
<keyword evidence="2" id="KW-0813">Transport</keyword>
<dbReference type="InterPro" id="IPR037363">
    <property type="entry name" value="Sec13/Seh1_fam"/>
</dbReference>
<dbReference type="InterPro" id="IPR001680">
    <property type="entry name" value="WD40_rpt"/>
</dbReference>